<comment type="caution">
    <text evidence="1">The sequence shown here is derived from an EMBL/GenBank/DDBJ whole genome shotgun (WGS) entry which is preliminary data.</text>
</comment>
<reference evidence="1 2" key="1">
    <citation type="submission" date="2013-02" db="EMBL/GenBank/DDBJ databases">
        <title>A novel strain isolated from Lonar lake, Maharashtra, India.</title>
        <authorList>
            <person name="Singh A."/>
        </authorList>
    </citation>
    <scope>NUCLEOTIDE SEQUENCE [LARGE SCALE GENOMIC DNA]</scope>
    <source>
        <strain evidence="1 2">AK24</strain>
    </source>
</reference>
<organism evidence="1 2">
    <name type="scientific">Lunatimonas lonarensis</name>
    <dbReference type="NCBI Taxonomy" id="1232681"/>
    <lineage>
        <taxon>Bacteria</taxon>
        <taxon>Pseudomonadati</taxon>
        <taxon>Bacteroidota</taxon>
        <taxon>Cytophagia</taxon>
        <taxon>Cytophagales</taxon>
        <taxon>Cyclobacteriaceae</taxon>
    </lineage>
</organism>
<dbReference type="Proteomes" id="UP000013909">
    <property type="component" value="Unassembled WGS sequence"/>
</dbReference>
<gene>
    <name evidence="1" type="ORF">ADIS_3617</name>
</gene>
<dbReference type="EMBL" id="AQHR01000092">
    <property type="protein sequence ID" value="EON75922.1"/>
    <property type="molecule type" value="Genomic_DNA"/>
</dbReference>
<keyword evidence="2" id="KW-1185">Reference proteome</keyword>
<accession>R7ZPB0</accession>
<sequence length="47" mass="5679">MYLDYEWHRFDNSTVKRFNNTIQISKTLTPRNQKKAAPLPETAFFLF</sequence>
<evidence type="ECO:0000313" key="1">
    <source>
        <dbReference type="EMBL" id="EON75922.1"/>
    </source>
</evidence>
<proteinExistence type="predicted"/>
<name>R7ZPB0_9BACT</name>
<dbReference type="AlphaFoldDB" id="R7ZPB0"/>
<evidence type="ECO:0000313" key="2">
    <source>
        <dbReference type="Proteomes" id="UP000013909"/>
    </source>
</evidence>
<protein>
    <submittedName>
        <fullName evidence="1">Uncharacterized protein</fullName>
    </submittedName>
</protein>